<feature type="domain" description="Desulfoferrodoxin ferrous iron-binding" evidence="6">
    <location>
        <begin position="11"/>
        <end position="117"/>
    </location>
</feature>
<evidence type="ECO:0000313" key="7">
    <source>
        <dbReference type="EMBL" id="EHL16392.1"/>
    </source>
</evidence>
<reference evidence="7 8" key="1">
    <citation type="submission" date="2011-08" db="EMBL/GenBank/DDBJ databases">
        <title>The Genome Sequence of Eubacteriaceae bacterium ACC19a.</title>
        <authorList>
            <consortium name="The Broad Institute Genome Sequencing Platform"/>
            <person name="Earl A."/>
            <person name="Ward D."/>
            <person name="Feldgarden M."/>
            <person name="Gevers D."/>
            <person name="Sizova M."/>
            <person name="Hazen A."/>
            <person name="Epstein S."/>
            <person name="Young S.K."/>
            <person name="Zeng Q."/>
            <person name="Gargeya S."/>
            <person name="Fitzgerald M."/>
            <person name="Haas B."/>
            <person name="Abouelleil A."/>
            <person name="Alvarado L."/>
            <person name="Arachchi H.M."/>
            <person name="Berlin A."/>
            <person name="Brown A."/>
            <person name="Chapman S.B."/>
            <person name="Chen Z."/>
            <person name="Dunbar C."/>
            <person name="Freedman E."/>
            <person name="Gearin G."/>
            <person name="Gellesch M."/>
            <person name="Goldberg J."/>
            <person name="Griggs A."/>
            <person name="Gujja S."/>
            <person name="Heiman D."/>
            <person name="Howarth C."/>
            <person name="Larson L."/>
            <person name="Lui A."/>
            <person name="MacDonald P.J.P."/>
            <person name="Montmayeur A."/>
            <person name="Murphy C."/>
            <person name="Neiman D."/>
            <person name="Pearson M."/>
            <person name="Priest M."/>
            <person name="Roberts A."/>
            <person name="Saif S."/>
            <person name="Shea T."/>
            <person name="Shenoy N."/>
            <person name="Sisk P."/>
            <person name="Stolte C."/>
            <person name="Sykes S."/>
            <person name="Wortman J."/>
            <person name="Nusbaum C."/>
            <person name="Birren B."/>
        </authorList>
    </citation>
    <scope>NUCLEOTIDE SEQUENCE [LARGE SCALE GENOMIC DNA]</scope>
    <source>
        <strain evidence="7 8">ACC19a</strain>
    </source>
</reference>
<comment type="similarity">
    <text evidence="1">Belongs to the desulfoferrodoxin family.</text>
</comment>
<proteinExistence type="inferred from homology"/>
<keyword evidence="2" id="KW-0813">Transport</keyword>
<dbReference type="RefSeq" id="WP_009525467.1">
    <property type="nucleotide sequence ID" value="NZ_JBQMYZ010000004.1"/>
</dbReference>
<organism evidence="7 8">
    <name type="scientific">Peptoanaerobacter stomatis</name>
    <dbReference type="NCBI Taxonomy" id="796937"/>
    <lineage>
        <taxon>Bacteria</taxon>
        <taxon>Bacillati</taxon>
        <taxon>Bacillota</taxon>
        <taxon>Clostridia</taxon>
        <taxon>Peptostreptococcales</taxon>
        <taxon>Filifactoraceae</taxon>
        <taxon>Peptoanaerobacter</taxon>
    </lineage>
</organism>
<dbReference type="HOGENOM" id="CLU_118960_2_1_9"/>
<dbReference type="Proteomes" id="UP000006437">
    <property type="component" value="Unassembled WGS sequence"/>
</dbReference>
<accession>G9WYI1</accession>
<dbReference type="PATRIC" id="fig|796937.3.peg.426"/>
<sequence length="124" mass="13309">MSVLGQLIQTGDWKGEKHVPAITAPQTVKAGEVAEVKVCIGQEIAHPNTLEHHISWIKLLFVPSGGKLPVELAHSEFSANGESEIFTAPSLVANVKLSKSGTLVAISYCNIHGLWENSVEITVE</sequence>
<dbReference type="EMBL" id="AFZE01000003">
    <property type="protein sequence ID" value="EHL16392.1"/>
    <property type="molecule type" value="Genomic_DNA"/>
</dbReference>
<dbReference type="GO" id="GO:0016491">
    <property type="term" value="F:oxidoreductase activity"/>
    <property type="evidence" value="ECO:0007669"/>
    <property type="project" value="InterPro"/>
</dbReference>
<evidence type="ECO:0000256" key="1">
    <source>
        <dbReference type="ARBA" id="ARBA00005941"/>
    </source>
</evidence>
<dbReference type="GO" id="GO:0005506">
    <property type="term" value="F:iron ion binding"/>
    <property type="evidence" value="ECO:0007669"/>
    <property type="project" value="InterPro"/>
</dbReference>
<dbReference type="BioCyc" id="EBAC796937-HMP:GMGH-1236-MONOMER"/>
<comment type="caution">
    <text evidence="7">The sequence shown here is derived from an EMBL/GenBank/DDBJ whole genome shotgun (WGS) entry which is preliminary data.</text>
</comment>
<dbReference type="InterPro" id="IPR036073">
    <property type="entry name" value="Desulfoferrodoxin_Fe-bd_dom_sf"/>
</dbReference>
<name>G9WYI1_9FIRM</name>
<dbReference type="Gene3D" id="2.60.40.730">
    <property type="entry name" value="SOR catalytic domain"/>
    <property type="match status" value="1"/>
</dbReference>
<evidence type="ECO:0000259" key="6">
    <source>
        <dbReference type="Pfam" id="PF01880"/>
    </source>
</evidence>
<dbReference type="PANTHER" id="PTHR36541:SF1">
    <property type="entry name" value="SUPEROXIDE REDUCTASE-RELATED"/>
    <property type="match status" value="1"/>
</dbReference>
<evidence type="ECO:0000313" key="8">
    <source>
        <dbReference type="Proteomes" id="UP000006437"/>
    </source>
</evidence>
<dbReference type="Pfam" id="PF01880">
    <property type="entry name" value="Desulfoferrodox"/>
    <property type="match status" value="1"/>
</dbReference>
<dbReference type="InterPro" id="IPR002742">
    <property type="entry name" value="Desulfoferrodoxin_Fe-bd_dom"/>
</dbReference>
<dbReference type="NCBIfam" id="TIGR00332">
    <property type="entry name" value="neela_ferrous"/>
    <property type="match status" value="1"/>
</dbReference>
<dbReference type="PANTHER" id="PTHR36541">
    <property type="entry name" value="SUPEROXIDE REDUCTASE-RELATED"/>
    <property type="match status" value="1"/>
</dbReference>
<evidence type="ECO:0000256" key="4">
    <source>
        <dbReference type="ARBA" id="ARBA00022982"/>
    </source>
</evidence>
<evidence type="ECO:0000256" key="5">
    <source>
        <dbReference type="ARBA" id="ARBA00023004"/>
    </source>
</evidence>
<dbReference type="CDD" id="cd03172">
    <property type="entry name" value="SORL_classII"/>
    <property type="match status" value="1"/>
</dbReference>
<keyword evidence="4" id="KW-0249">Electron transport</keyword>
<keyword evidence="3" id="KW-0479">Metal-binding</keyword>
<gene>
    <name evidence="7" type="ORF">HMPREF9629_01232</name>
</gene>
<protein>
    <recommendedName>
        <fullName evidence="6">Desulfoferrodoxin ferrous iron-binding domain-containing protein</fullName>
    </recommendedName>
</protein>
<dbReference type="InterPro" id="IPR051233">
    <property type="entry name" value="Desulfoferrodoxin_SOR"/>
</dbReference>
<evidence type="ECO:0000256" key="3">
    <source>
        <dbReference type="ARBA" id="ARBA00022723"/>
    </source>
</evidence>
<dbReference type="AlphaFoldDB" id="G9WYI1"/>
<keyword evidence="5" id="KW-0408">Iron</keyword>
<evidence type="ECO:0000256" key="2">
    <source>
        <dbReference type="ARBA" id="ARBA00022448"/>
    </source>
</evidence>
<dbReference type="SUPFAM" id="SSF49367">
    <property type="entry name" value="Superoxide reductase-like"/>
    <property type="match status" value="1"/>
</dbReference>